<protein>
    <recommendedName>
        <fullName evidence="3">DUF7918 domain-containing protein</fullName>
    </recommendedName>
</protein>
<evidence type="ECO:0000256" key="1">
    <source>
        <dbReference type="SAM" id="Coils"/>
    </source>
</evidence>
<dbReference type="InterPro" id="IPR057678">
    <property type="entry name" value="DUF7918"/>
</dbReference>
<reference evidence="4 5" key="1">
    <citation type="submission" date="2015-04" db="EMBL/GenBank/DDBJ databases">
        <title>Complete genome sequence of Schizopora paradoxa KUC8140, a cosmopolitan wood degrader in East Asia.</title>
        <authorList>
            <consortium name="DOE Joint Genome Institute"/>
            <person name="Min B."/>
            <person name="Park H."/>
            <person name="Jang Y."/>
            <person name="Kim J.-J."/>
            <person name="Kim K.H."/>
            <person name="Pangilinan J."/>
            <person name="Lipzen A."/>
            <person name="Riley R."/>
            <person name="Grigoriev I.V."/>
            <person name="Spatafora J.W."/>
            <person name="Choi I.-G."/>
        </authorList>
    </citation>
    <scope>NUCLEOTIDE SEQUENCE [LARGE SCALE GENOMIC DNA]</scope>
    <source>
        <strain evidence="4 5">KUC8140</strain>
    </source>
</reference>
<sequence length="313" mass="34768">MPSSGRFSTSIVVNNEPLEEYAVAERDNVHSCWIASQEGINFHVSCDSGPSNEAWAAYVYVDGYYMDSRVYEPKGIESGGAIRGCPKNANEMSLFAFSKVLLTDDENVAAVDRQLPGLGTIEVRIRRVAVTSRNNILNYGEPDLSNTSVIHERSKKMGMHRVVFQGTALNQVKSSVSVRNLDVVPTATFIFRYRPKAFLCAQGIIPITNEENNVEPPSSSTGGVQGDVVRQQERKRKRREQDATGGNDVIDINSDEEAEEVRKLKQQMLDARSRLKDLERRKSARVKKEPKCEPVASMSLLVDANGVIDLSED</sequence>
<dbReference type="OrthoDB" id="3364132at2759"/>
<dbReference type="Proteomes" id="UP000053477">
    <property type="component" value="Unassembled WGS sequence"/>
</dbReference>
<dbReference type="Pfam" id="PF25534">
    <property type="entry name" value="DUF7918"/>
    <property type="match status" value="1"/>
</dbReference>
<accession>A0A0H2RJP8</accession>
<dbReference type="PANTHER" id="PTHR36223:SF1">
    <property type="entry name" value="TRANSCRIPTION ELONGATION FACTOR EAF N-TERMINAL DOMAIN-CONTAINING PROTEIN"/>
    <property type="match status" value="1"/>
</dbReference>
<evidence type="ECO:0000313" key="4">
    <source>
        <dbReference type="EMBL" id="KLO12084.1"/>
    </source>
</evidence>
<dbReference type="STRING" id="27342.A0A0H2RJP8"/>
<gene>
    <name evidence="4" type="ORF">SCHPADRAFT_905445</name>
</gene>
<dbReference type="EMBL" id="KQ085985">
    <property type="protein sequence ID" value="KLO12084.1"/>
    <property type="molecule type" value="Genomic_DNA"/>
</dbReference>
<evidence type="ECO:0000256" key="2">
    <source>
        <dbReference type="SAM" id="MobiDB-lite"/>
    </source>
</evidence>
<feature type="region of interest" description="Disordered" evidence="2">
    <location>
        <begin position="209"/>
        <end position="250"/>
    </location>
</feature>
<name>A0A0H2RJP8_9AGAM</name>
<organism evidence="4 5">
    <name type="scientific">Schizopora paradoxa</name>
    <dbReference type="NCBI Taxonomy" id="27342"/>
    <lineage>
        <taxon>Eukaryota</taxon>
        <taxon>Fungi</taxon>
        <taxon>Dikarya</taxon>
        <taxon>Basidiomycota</taxon>
        <taxon>Agaricomycotina</taxon>
        <taxon>Agaricomycetes</taxon>
        <taxon>Hymenochaetales</taxon>
        <taxon>Schizoporaceae</taxon>
        <taxon>Schizopora</taxon>
    </lineage>
</organism>
<evidence type="ECO:0000259" key="3">
    <source>
        <dbReference type="Pfam" id="PF25534"/>
    </source>
</evidence>
<dbReference type="InParanoid" id="A0A0H2RJP8"/>
<feature type="coiled-coil region" evidence="1">
    <location>
        <begin position="254"/>
        <end position="281"/>
    </location>
</feature>
<dbReference type="AlphaFoldDB" id="A0A0H2RJP8"/>
<keyword evidence="1" id="KW-0175">Coiled coil</keyword>
<proteinExistence type="predicted"/>
<feature type="compositionally biased region" description="Polar residues" evidence="2">
    <location>
        <begin position="209"/>
        <end position="222"/>
    </location>
</feature>
<keyword evidence="5" id="KW-1185">Reference proteome</keyword>
<dbReference type="PANTHER" id="PTHR36223">
    <property type="entry name" value="BETA-LACTAMASE-TYPE TRANSPEPTIDASE FOLD DOMAIN CONTAINING PROTEIN"/>
    <property type="match status" value="1"/>
</dbReference>
<evidence type="ECO:0000313" key="5">
    <source>
        <dbReference type="Proteomes" id="UP000053477"/>
    </source>
</evidence>
<feature type="domain" description="DUF7918" evidence="3">
    <location>
        <begin position="8"/>
        <end position="207"/>
    </location>
</feature>